<comment type="subcellular location">
    <subcellularLocation>
        <location evidence="1">Nucleus</location>
    </subcellularLocation>
</comment>
<dbReference type="PANTHER" id="PTHR16243">
    <property type="entry name" value="BTG3-ASSOCIATED NUCLEAR PROTEIN BANP"/>
    <property type="match status" value="1"/>
</dbReference>
<dbReference type="RefSeq" id="XP_020844860.1">
    <property type="nucleotide sequence ID" value="XM_020989201.1"/>
</dbReference>
<keyword evidence="10" id="KW-0539">Nucleus</keyword>
<gene>
    <name evidence="17" type="primary">BANP</name>
</gene>
<dbReference type="FunFam" id="1.10.10.2590:FF:000001">
    <property type="entry name" value="protein BANP isoform X1"/>
    <property type="match status" value="1"/>
</dbReference>
<reference evidence="17" key="1">
    <citation type="submission" date="2025-08" db="UniProtKB">
        <authorList>
            <consortium name="RefSeq"/>
        </authorList>
    </citation>
    <scope>IDENTIFICATION</scope>
    <source>
        <tissue evidence="17">Spleen</tissue>
    </source>
</reference>
<comment type="similarity">
    <text evidence="2">Belongs to the BANP/SMAR1 family.</text>
</comment>
<dbReference type="PROSITE" id="PS51457">
    <property type="entry name" value="BEN"/>
    <property type="match status" value="1"/>
</dbReference>
<accession>A0A6P5KGW8</accession>
<evidence type="ECO:0000256" key="9">
    <source>
        <dbReference type="ARBA" id="ARBA00023163"/>
    </source>
</evidence>
<dbReference type="InterPro" id="IPR042343">
    <property type="entry name" value="BANP"/>
</dbReference>
<feature type="region of interest" description="Disordered" evidence="14">
    <location>
        <begin position="133"/>
        <end position="169"/>
    </location>
</feature>
<evidence type="ECO:0000256" key="6">
    <source>
        <dbReference type="ARBA" id="ARBA00023015"/>
    </source>
</evidence>
<evidence type="ECO:0000256" key="2">
    <source>
        <dbReference type="ARBA" id="ARBA00009735"/>
    </source>
</evidence>
<dbReference type="GO" id="GO:0034504">
    <property type="term" value="P:protein localization to nucleus"/>
    <property type="evidence" value="ECO:0007669"/>
    <property type="project" value="TreeGrafter"/>
</dbReference>
<keyword evidence="16" id="KW-1185">Reference proteome</keyword>
<evidence type="ECO:0000256" key="13">
    <source>
        <dbReference type="SAM" id="Coils"/>
    </source>
</evidence>
<keyword evidence="9" id="KW-0804">Transcription</keyword>
<dbReference type="GeneID" id="110210318"/>
<evidence type="ECO:0000259" key="15">
    <source>
        <dbReference type="PROSITE" id="PS51457"/>
    </source>
</evidence>
<feature type="compositionally biased region" description="Polar residues" evidence="14">
    <location>
        <begin position="322"/>
        <end position="331"/>
    </location>
</feature>
<dbReference type="GO" id="GO:0042177">
    <property type="term" value="P:negative regulation of protein catabolic process"/>
    <property type="evidence" value="ECO:0007669"/>
    <property type="project" value="TreeGrafter"/>
</dbReference>
<dbReference type="Pfam" id="PF10523">
    <property type="entry name" value="BEN"/>
    <property type="match status" value="1"/>
</dbReference>
<dbReference type="CTD" id="54971"/>
<name>A0A6P5KGW8_PHACI</name>
<evidence type="ECO:0000313" key="16">
    <source>
        <dbReference type="Proteomes" id="UP000515140"/>
    </source>
</evidence>
<evidence type="ECO:0000256" key="7">
    <source>
        <dbReference type="ARBA" id="ARBA00023054"/>
    </source>
</evidence>
<comment type="subunit">
    <text evidence="12">Part of a corepressor complex containing BANP, HDAC1, SIN3A, SIN3B, RBL1 and RBL2. Forms a trimeric complex in the nucleus consisting of BANP, HDAC6 and KHDRBS1/SAM68; HDAC6 keeps KHDRBS1 in a deacetylated state which inhibits the inclusion of CD44 alternate exons. The complex is disrupted by MAPK1/MAPK3-mediated phosphorylation of BANP which results in BANP export to the cytoplasm. This facilitates acetylation of KHDRBS1 and CD44 variant exon inclusion. Interacts with TP53. Interacts with CUX1/CDP. Interacts with HDAC1.</text>
</comment>
<evidence type="ECO:0000256" key="11">
    <source>
        <dbReference type="ARBA" id="ARBA00023306"/>
    </source>
</evidence>
<feature type="compositionally biased region" description="Basic and acidic residues" evidence="14">
    <location>
        <begin position="137"/>
        <end position="146"/>
    </location>
</feature>
<evidence type="ECO:0000256" key="4">
    <source>
        <dbReference type="ARBA" id="ARBA00022491"/>
    </source>
</evidence>
<sequence length="494" mass="54346">MMSEQDLADVVQIAVEDLNPDHPVVLENHEVTDEEVEPPLKRQRIEINCQDPSIKSFLYSINQTICLRLDSIEAKLQALEATCKSLEEKLDLVMNKQHSPIQVPMVAGSPLGATQTCNKVRCAVPARRQNTIVVKVPGHEDSHNEDGESGSEASDSVSNSGQSGSQNIGNNVTLITLNSEEDYPNGTWLGDENNPEMRVRCAIIPADMLHISTNCRTAEKMALTLLDYLFHREVQAVSNLSGQGKHGKKQLDPLTIYGIRCHLFYKFGITESDWYRIKQSIDSKCRTAWRRKQRGQSLAVKSFSRRTPSSSSYSGSESVQSTASASNEIQQPQPQALHYTLANAQQVQIHQIGEDGQVQVGHLHIAQVPQGDQVQITQDSEGNLQIHHVGQDGQVLQGAQLIALASADPAAAGVDGSSLQGSDIQVQYVQLAPVTDHSAANQHLQQVLSQLQLGYFRAVNSPPDEQIHFIWSTDALQSTIQPEMQIEHGAIQIQ</sequence>
<keyword evidence="6" id="KW-0805">Transcription regulation</keyword>
<keyword evidence="4" id="KW-0678">Repressor</keyword>
<dbReference type="AlphaFoldDB" id="A0A6P5KGW8"/>
<feature type="compositionally biased region" description="Low complexity" evidence="14">
    <location>
        <begin position="150"/>
        <end position="169"/>
    </location>
</feature>
<proteinExistence type="inferred from homology"/>
<dbReference type="InterPro" id="IPR018379">
    <property type="entry name" value="BEN_domain"/>
</dbReference>
<feature type="compositionally biased region" description="Low complexity" evidence="14">
    <location>
        <begin position="305"/>
        <end position="321"/>
    </location>
</feature>
<dbReference type="GO" id="GO:0006325">
    <property type="term" value="P:chromatin organization"/>
    <property type="evidence" value="ECO:0007669"/>
    <property type="project" value="UniProtKB-KW"/>
</dbReference>
<evidence type="ECO:0000256" key="10">
    <source>
        <dbReference type="ARBA" id="ARBA00023242"/>
    </source>
</evidence>
<dbReference type="GO" id="GO:0005634">
    <property type="term" value="C:nucleus"/>
    <property type="evidence" value="ECO:0007669"/>
    <property type="project" value="UniProtKB-SubCell"/>
</dbReference>
<evidence type="ECO:0000256" key="8">
    <source>
        <dbReference type="ARBA" id="ARBA00023125"/>
    </source>
</evidence>
<evidence type="ECO:0000256" key="3">
    <source>
        <dbReference type="ARBA" id="ARBA00015794"/>
    </source>
</evidence>
<keyword evidence="8" id="KW-0238">DNA-binding</keyword>
<keyword evidence="7 13" id="KW-0175">Coiled coil</keyword>
<dbReference type="GO" id="GO:0003677">
    <property type="term" value="F:DNA binding"/>
    <property type="evidence" value="ECO:0007669"/>
    <property type="project" value="UniProtKB-KW"/>
</dbReference>
<evidence type="ECO:0000313" key="17">
    <source>
        <dbReference type="RefSeq" id="XP_020844860.1"/>
    </source>
</evidence>
<protein>
    <recommendedName>
        <fullName evidence="3">Protein BANP</fullName>
    </recommendedName>
</protein>
<dbReference type="Proteomes" id="UP000515140">
    <property type="component" value="Unplaced"/>
</dbReference>
<feature type="coiled-coil region" evidence="13">
    <location>
        <begin position="69"/>
        <end position="96"/>
    </location>
</feature>
<evidence type="ECO:0000256" key="14">
    <source>
        <dbReference type="SAM" id="MobiDB-lite"/>
    </source>
</evidence>
<evidence type="ECO:0000256" key="1">
    <source>
        <dbReference type="ARBA" id="ARBA00004123"/>
    </source>
</evidence>
<feature type="region of interest" description="Disordered" evidence="14">
    <location>
        <begin position="299"/>
        <end position="331"/>
    </location>
</feature>
<dbReference type="SMART" id="SM01025">
    <property type="entry name" value="BEN"/>
    <property type="match status" value="1"/>
</dbReference>
<keyword evidence="11" id="KW-0131">Cell cycle</keyword>
<dbReference type="PANTHER" id="PTHR16243:SF2">
    <property type="entry name" value="PROTEIN BANP"/>
    <property type="match status" value="1"/>
</dbReference>
<evidence type="ECO:0000256" key="5">
    <source>
        <dbReference type="ARBA" id="ARBA00022853"/>
    </source>
</evidence>
<dbReference type="Gene3D" id="1.10.10.2590">
    <property type="entry name" value="BEN domain"/>
    <property type="match status" value="1"/>
</dbReference>
<keyword evidence="5" id="KW-0156">Chromatin regulator</keyword>
<evidence type="ECO:0000256" key="12">
    <source>
        <dbReference type="ARBA" id="ARBA00063579"/>
    </source>
</evidence>
<feature type="domain" description="BEN" evidence="15">
    <location>
        <begin position="196"/>
        <end position="292"/>
    </location>
</feature>
<organism evidence="16 17">
    <name type="scientific">Phascolarctos cinereus</name>
    <name type="common">Koala</name>
    <dbReference type="NCBI Taxonomy" id="38626"/>
    <lineage>
        <taxon>Eukaryota</taxon>
        <taxon>Metazoa</taxon>
        <taxon>Chordata</taxon>
        <taxon>Craniata</taxon>
        <taxon>Vertebrata</taxon>
        <taxon>Euteleostomi</taxon>
        <taxon>Mammalia</taxon>
        <taxon>Metatheria</taxon>
        <taxon>Diprotodontia</taxon>
        <taxon>Phascolarctidae</taxon>
        <taxon>Phascolarctos</taxon>
    </lineage>
</organism>